<dbReference type="AlphaFoldDB" id="A0AA39JSA7"/>
<name>A0AA39JSA7_9AGAR</name>
<accession>A0AA39JSA7</accession>
<reference evidence="1" key="1">
    <citation type="submission" date="2023-06" db="EMBL/GenBank/DDBJ databases">
        <authorList>
            <consortium name="Lawrence Berkeley National Laboratory"/>
            <person name="Ahrendt S."/>
            <person name="Sahu N."/>
            <person name="Indic B."/>
            <person name="Wong-Bajracharya J."/>
            <person name="Merenyi Z."/>
            <person name="Ke H.-M."/>
            <person name="Monk M."/>
            <person name="Kocsube S."/>
            <person name="Drula E."/>
            <person name="Lipzen A."/>
            <person name="Balint B."/>
            <person name="Henrissat B."/>
            <person name="Andreopoulos B."/>
            <person name="Martin F.M."/>
            <person name="Harder C.B."/>
            <person name="Rigling D."/>
            <person name="Ford K.L."/>
            <person name="Foster G.D."/>
            <person name="Pangilinan J."/>
            <person name="Papanicolaou A."/>
            <person name="Barry K."/>
            <person name="LaButti K."/>
            <person name="Viragh M."/>
            <person name="Koriabine M."/>
            <person name="Yan M."/>
            <person name="Riley R."/>
            <person name="Champramary S."/>
            <person name="Plett K.L."/>
            <person name="Tsai I.J."/>
            <person name="Slot J."/>
            <person name="Sipos G."/>
            <person name="Plett J."/>
            <person name="Nagy L.G."/>
            <person name="Grigoriev I.V."/>
        </authorList>
    </citation>
    <scope>NUCLEOTIDE SEQUENCE</scope>
    <source>
        <strain evidence="1">FPL87.14</strain>
    </source>
</reference>
<evidence type="ECO:0000313" key="2">
    <source>
        <dbReference type="Proteomes" id="UP001175226"/>
    </source>
</evidence>
<dbReference type="Proteomes" id="UP001175226">
    <property type="component" value="Unassembled WGS sequence"/>
</dbReference>
<organism evidence="1 2">
    <name type="scientific">Armillaria borealis</name>
    <dbReference type="NCBI Taxonomy" id="47425"/>
    <lineage>
        <taxon>Eukaryota</taxon>
        <taxon>Fungi</taxon>
        <taxon>Dikarya</taxon>
        <taxon>Basidiomycota</taxon>
        <taxon>Agaricomycotina</taxon>
        <taxon>Agaricomycetes</taxon>
        <taxon>Agaricomycetidae</taxon>
        <taxon>Agaricales</taxon>
        <taxon>Marasmiineae</taxon>
        <taxon>Physalacriaceae</taxon>
        <taxon>Armillaria</taxon>
    </lineage>
</organism>
<proteinExistence type="predicted"/>
<protein>
    <submittedName>
        <fullName evidence="1">Uncharacterized protein</fullName>
    </submittedName>
</protein>
<dbReference type="EMBL" id="JAUEPT010000011">
    <property type="protein sequence ID" value="KAK0447582.1"/>
    <property type="molecule type" value="Genomic_DNA"/>
</dbReference>
<keyword evidence="2" id="KW-1185">Reference proteome</keyword>
<gene>
    <name evidence="1" type="ORF">EV421DRAFT_148799</name>
</gene>
<evidence type="ECO:0000313" key="1">
    <source>
        <dbReference type="EMBL" id="KAK0447582.1"/>
    </source>
</evidence>
<comment type="caution">
    <text evidence="1">The sequence shown here is derived from an EMBL/GenBank/DDBJ whole genome shotgun (WGS) entry which is preliminary data.</text>
</comment>
<sequence>MAISTCCLFAPSRRRAFHGYSDPRSALSRILEGCRRLVSLAHSMTLYPFFFPVLLPLTKVVQKFDLEIFLNTVWAIPCYTLLNYISNTQKNTTNEGRGYCQDPHSGDGITVQRANMKDSEYPVLPLDSEALSIIRWSPHDSIPTELVFGAPNIALSV</sequence>